<comment type="caution">
    <text evidence="8">The sequence shown here is derived from an EMBL/GenBank/DDBJ whole genome shotgun (WGS) entry which is preliminary data.</text>
</comment>
<comment type="subcellular location">
    <subcellularLocation>
        <location evidence="1">Secreted</location>
    </subcellularLocation>
</comment>
<keyword evidence="2" id="KW-0964">Secreted</keyword>
<dbReference type="GO" id="GO:0005576">
    <property type="term" value="C:extracellular region"/>
    <property type="evidence" value="ECO:0007669"/>
    <property type="project" value="UniProtKB-SubCell"/>
</dbReference>
<evidence type="ECO:0000256" key="5">
    <source>
        <dbReference type="SAM" id="Phobius"/>
    </source>
</evidence>
<dbReference type="Proteomes" id="UP000244649">
    <property type="component" value="Unassembled WGS sequence"/>
</dbReference>
<feature type="domain" description="DUF5979" evidence="7">
    <location>
        <begin position="804"/>
        <end position="904"/>
    </location>
</feature>
<feature type="region of interest" description="Disordered" evidence="4">
    <location>
        <begin position="558"/>
        <end position="588"/>
    </location>
</feature>
<dbReference type="Gene3D" id="2.60.40.10">
    <property type="entry name" value="Immunoglobulins"/>
    <property type="match status" value="2"/>
</dbReference>
<sequence>MDATRPQARRLSTSTRPRTARWRAPLAMLTAAALALGGAVAVVGSAAPASAATGQVSGTVFRDFNANGVRDTGNGAGSGKANDVGLAGVAVTVTDGHGAVLAQGSTSSQGTYALATGVADGTPVRVQFSGWPSGFQPSGTGGQNATNGTSLQFAASGASGVDFALNKPGDYSQDNPPLLTAVQRAGDPARATDTTEWSTGPAVAGTPYSANGTGTQNGFPGRVALATFHEVGAVNAVVFQKSTNSAWAFAVYKRQSGLGPQGLGGLYRISDVVDSTGAPSAAGTVTGFDVRTLGVDLGTVPTNSARGLTGPQDAARDADAMAKAGKVGFGGAAISPDGSTLYFVNLNDKRLYALDVADPAKSPTLKGSWSLDLGVGQRPWALTIDDGTVFVGYADTGETAQGAQPGTSAASAGLHAGVLSVPLSGLGSAAWTRVLDVPLGYTKGQVADWATSTNSNRWNTWTDTWRWTGGSVIAASTWQIYPQAILSGIFRDEDGYLHLSFADRTAIQGGNRNLSSDTGSQLYETGSGGDLLVAAPRQDGTYALENDGRVGTRQTQFGANAEGPGGREFYADSNNLGTGGHHENSLGSVVGQRGTREIVDTTFDPLDRVRLSGLNWFSIDSGRSARGYELTADGGFGADSAGTFQKGGGLGAVALLAKAAPVEIGNRVWFDADQNGIQDADEPAIQGVTVQLYAAGGTTPLATQTTDARGLYYFRSDRDGFDPNGSYTVTFVQPTQGSLALRGANASTFGTIDWSQAAFTKAGVSSTTGSVADPRTGSAAVALRGPGMNVHDLDAGFVAQRAIDVGKVVDAAGGAAAAGQTFTIDVAARTFRGDPITLAQSTFELADGARSPEITVPVGAAVRVSENEPSTKSVAITDPSGAAHTDWYTVTGTGKTLAFRVSNTLYKPGSIEVSKAVTGAFSLSSAELADAEFTVAYAYTGGSGTLTLNKANGWKSTAGPLPYGAVVTLTETAKTGQSAAVGFGTPTWSTGAQNDGSAKVTVGDGTTTRVTLTNPTTKLVGGFTVKKAVTGSAADRVPGGTTFTAEYSLDGGSTWTALTPIADGETATGPTDIAAGTTVLLREAARPTLADVAWQTPVFSGTGVTAKGDGTAALVVADGVTAAVALQNPTEPRNGQFSITKDVTGPGETLVDTGRDYSVNYSSAKGSGTLTVKNGQTTSSPALPTGTVVTLTEVAPTGGLPAGATWGTPVLRVNGAEQANGTTITIGDATVVGVTVENPTTVTPSVDIRKGDGAADTATIAHEADTVAEGQTFRPGETRDVVIRVTNTGPEALRDVVVTDETLSGAAVTGLVWTAPDGTVLTPVADGATTSARWEQTFGSGTASFAPGAVIVGRATLTVGAAGAAAHQDRATVAGTGALSGTPVTAENDYNAFVGGIQVIKYDGQKPDPAIVDAAGGWVTPAKPLLDPAQDANTTATAVKLPVDSARPVRWVVTNTGDTWLTDVTLTDTTLAGPAIGADWTADLSGVGGPKDYSFAKNGPWTGTFAPGASFFATGTLALPAESSHTDRVDVVGTVVVPATDDDGVPTGRPSVVDGAPVAAKKADGSPYTVADDDPFNAVTGVGPLVDIRKGDGAGATIAHEADTAASAEAYRGGETRTIVFRAANTGDEPLVDVTLTDLTVSGGEASNLVWTLPDGTPLAGTWNADTRTWSATWAGPWAPGAVITGSAQLTLGASSAPHVDRATVDARGAASGKPVTARNDYHAFTGSTQVIKYDGQKADPAVKDAAGGWITPTKPLADAAQDANDADHAVEYPVSTAEKVRWVVTNTGSTWLTNLTLTDTTLTGPAIGDDWTADLSAFGGPRAYSFVKSGPWTGALPPGASFFAEGTLTLPAEQHHTDRVDLVGTVVVPAVAADGVTPTGQPLRDDQGSLVTATVADPADPSARVPFTVGDDDPFTARTGVGPYVDIEKGDGTGTTIAHDADTMGDAAQYAAGESRTIVFRIENTGDEDLVDVVLRDATLSGASVQALVWTLPDGSTVDAQQHDGVWTARWDATFEGGAVFAPGQVVTGAATLTVGADAVHTDRASIDARGAASGIPVGDDDEYNAFTSGIQVIKYDGGKKDPAVKDASGRWITPVKPLVDAVQDADTRDSAVTYTADKAGVVRWVVTNTGSTWLSAVDLRDLTDRGPSVSSWTADLSAFGGPASYDFVAQGTWHGLIPPGASFFAQGTLTLAAGQTHADTVTVEATPVVPAVDADGVPTGDPAIDAGGTPVAVRDAAGAVVRVSDSDPFWALVPVPLAVTGVTAPLVLMGAGALLALLVGIAVRMVLRRRRVEREAVPFRVAERHRRRLGCSWATALS</sequence>
<evidence type="ECO:0000256" key="2">
    <source>
        <dbReference type="ARBA" id="ARBA00022525"/>
    </source>
</evidence>
<dbReference type="InterPro" id="IPR033764">
    <property type="entry name" value="Sdr_B"/>
</dbReference>
<feature type="domain" description="DUF5979" evidence="7">
    <location>
        <begin position="1137"/>
        <end position="1238"/>
    </location>
</feature>
<accession>A0A2T7WQQ1</accession>
<evidence type="ECO:0000256" key="1">
    <source>
        <dbReference type="ARBA" id="ARBA00004613"/>
    </source>
</evidence>
<name>A0A2T7WQQ1_MICTE</name>
<feature type="domain" description="SD-repeat containing protein B" evidence="6">
    <location>
        <begin position="663"/>
        <end position="742"/>
    </location>
</feature>
<dbReference type="EMBL" id="QDFT01000009">
    <property type="protein sequence ID" value="PVE76885.1"/>
    <property type="molecule type" value="Genomic_DNA"/>
</dbReference>
<feature type="domain" description="DUF5979" evidence="7">
    <location>
        <begin position="911"/>
        <end position="1014"/>
    </location>
</feature>
<keyword evidence="5" id="KW-0472">Membrane</keyword>
<dbReference type="SUPFAM" id="SSF117074">
    <property type="entry name" value="Hypothetical protein PA1324"/>
    <property type="match status" value="1"/>
</dbReference>
<keyword evidence="3" id="KW-0732">Signal</keyword>
<evidence type="ECO:0000259" key="6">
    <source>
        <dbReference type="Pfam" id="PF17210"/>
    </source>
</evidence>
<organism evidence="8 9">
    <name type="scientific">Microbacterium testaceum</name>
    <name type="common">Aureobacterium testaceum</name>
    <name type="synonym">Brevibacterium testaceum</name>
    <dbReference type="NCBI Taxonomy" id="2033"/>
    <lineage>
        <taxon>Bacteria</taxon>
        <taxon>Bacillati</taxon>
        <taxon>Actinomycetota</taxon>
        <taxon>Actinomycetes</taxon>
        <taxon>Micrococcales</taxon>
        <taxon>Microbacteriaceae</taxon>
        <taxon>Microbacterium</taxon>
    </lineage>
</organism>
<dbReference type="InterPro" id="IPR013783">
    <property type="entry name" value="Ig-like_fold"/>
</dbReference>
<feature type="region of interest" description="Disordered" evidence="4">
    <location>
        <begin position="184"/>
        <end position="215"/>
    </location>
</feature>
<proteinExistence type="predicted"/>
<protein>
    <submittedName>
        <fullName evidence="8">Uncharacterized protein</fullName>
    </submittedName>
</protein>
<keyword evidence="5" id="KW-0812">Transmembrane</keyword>
<evidence type="ECO:0000313" key="9">
    <source>
        <dbReference type="Proteomes" id="UP000244649"/>
    </source>
</evidence>
<evidence type="ECO:0000256" key="3">
    <source>
        <dbReference type="ARBA" id="ARBA00022729"/>
    </source>
</evidence>
<dbReference type="GO" id="GO:0005975">
    <property type="term" value="P:carbohydrate metabolic process"/>
    <property type="evidence" value="ECO:0007669"/>
    <property type="project" value="UniProtKB-ARBA"/>
</dbReference>
<feature type="domain" description="DUF5979" evidence="7">
    <location>
        <begin position="1023"/>
        <end position="1116"/>
    </location>
</feature>
<evidence type="ECO:0000313" key="8">
    <source>
        <dbReference type="EMBL" id="PVE76885.1"/>
    </source>
</evidence>
<keyword evidence="5" id="KW-1133">Transmembrane helix</keyword>
<dbReference type="InterPro" id="IPR046022">
    <property type="entry name" value="DUF5979"/>
</dbReference>
<evidence type="ECO:0000259" key="7">
    <source>
        <dbReference type="Pfam" id="PF19407"/>
    </source>
</evidence>
<dbReference type="Pfam" id="PF19407">
    <property type="entry name" value="DUF5979"/>
    <property type="match status" value="4"/>
</dbReference>
<gene>
    <name evidence="8" type="ORF">DC432_05655</name>
</gene>
<evidence type="ECO:0000256" key="4">
    <source>
        <dbReference type="SAM" id="MobiDB-lite"/>
    </source>
</evidence>
<dbReference type="Pfam" id="PF17210">
    <property type="entry name" value="SdrD_B"/>
    <property type="match status" value="1"/>
</dbReference>
<dbReference type="RefSeq" id="WP_116537037.1">
    <property type="nucleotide sequence ID" value="NZ_QDFT01000009.1"/>
</dbReference>
<reference evidence="8 9" key="1">
    <citation type="submission" date="2018-04" db="EMBL/GenBank/DDBJ databases">
        <authorList>
            <person name="Go L.Y."/>
            <person name="Mitchell J.A."/>
        </authorList>
    </citation>
    <scope>NUCLEOTIDE SEQUENCE [LARGE SCALE GENOMIC DNA]</scope>
    <source>
        <strain evidence="8 9">TPD7010</strain>
    </source>
</reference>
<dbReference type="SUPFAM" id="SSF63825">
    <property type="entry name" value="YWTD domain"/>
    <property type="match status" value="1"/>
</dbReference>
<feature type="transmembrane region" description="Helical" evidence="5">
    <location>
        <begin position="2268"/>
        <end position="2289"/>
    </location>
</feature>